<comment type="caution">
    <text evidence="1">The sequence shown here is derived from an EMBL/GenBank/DDBJ whole genome shotgun (WGS) entry which is preliminary data.</text>
</comment>
<gene>
    <name evidence="1" type="ORF">PSON_ATCC_30995.1.T0140003</name>
</gene>
<accession>A0A8S1KX00</accession>
<dbReference type="Proteomes" id="UP000692954">
    <property type="component" value="Unassembled WGS sequence"/>
</dbReference>
<organism evidence="1 2">
    <name type="scientific">Paramecium sonneborni</name>
    <dbReference type="NCBI Taxonomy" id="65129"/>
    <lineage>
        <taxon>Eukaryota</taxon>
        <taxon>Sar</taxon>
        <taxon>Alveolata</taxon>
        <taxon>Ciliophora</taxon>
        <taxon>Intramacronucleata</taxon>
        <taxon>Oligohymenophorea</taxon>
        <taxon>Peniculida</taxon>
        <taxon>Parameciidae</taxon>
        <taxon>Paramecium</taxon>
    </lineage>
</organism>
<reference evidence="1" key="1">
    <citation type="submission" date="2021-01" db="EMBL/GenBank/DDBJ databases">
        <authorList>
            <consortium name="Genoscope - CEA"/>
            <person name="William W."/>
        </authorList>
    </citation>
    <scope>NUCLEOTIDE SEQUENCE</scope>
</reference>
<sequence>MNMSNKHFHLDLILHNQINMDNMVQMYYDYFKQNPSLHIEPVLQLQGHAKDFAVRLPKILCCYNQNTNSAST</sequence>
<evidence type="ECO:0000313" key="1">
    <source>
        <dbReference type="EMBL" id="CAD8059959.1"/>
    </source>
</evidence>
<keyword evidence="2" id="KW-1185">Reference proteome</keyword>
<dbReference type="EMBL" id="CAJJDN010000014">
    <property type="protein sequence ID" value="CAD8059959.1"/>
    <property type="molecule type" value="Genomic_DNA"/>
</dbReference>
<proteinExistence type="predicted"/>
<dbReference type="AlphaFoldDB" id="A0A8S1KX00"/>
<evidence type="ECO:0000313" key="2">
    <source>
        <dbReference type="Proteomes" id="UP000692954"/>
    </source>
</evidence>
<protein>
    <submittedName>
        <fullName evidence="1">Uncharacterized protein</fullName>
    </submittedName>
</protein>
<name>A0A8S1KX00_9CILI</name>